<dbReference type="PANTHER" id="PTHR33055">
    <property type="entry name" value="TRANSPOSASE FOR INSERTION SEQUENCE ELEMENT IS1111A"/>
    <property type="match status" value="1"/>
</dbReference>
<dbReference type="RefSeq" id="WP_039309228.1">
    <property type="nucleotide sequence ID" value="NZ_JQHL01000040.1"/>
</dbReference>
<comment type="caution">
    <text evidence="4">The sequence shown here is derived from an EMBL/GenBank/DDBJ whole genome shotgun (WGS) entry which is preliminary data.</text>
</comment>
<evidence type="ECO:0000259" key="3">
    <source>
        <dbReference type="Pfam" id="PF02371"/>
    </source>
</evidence>
<dbReference type="eggNOG" id="COG3547">
    <property type="taxonomic scope" value="Bacteria"/>
</dbReference>
<dbReference type="EMBL" id="JQHL01000040">
    <property type="protein sequence ID" value="KFX10812.1"/>
    <property type="molecule type" value="Genomic_DNA"/>
</dbReference>
<evidence type="ECO:0000259" key="2">
    <source>
        <dbReference type="Pfam" id="PF01548"/>
    </source>
</evidence>
<evidence type="ECO:0000256" key="1">
    <source>
        <dbReference type="SAM" id="Coils"/>
    </source>
</evidence>
<protein>
    <submittedName>
        <fullName evidence="4">Transposase</fullName>
    </submittedName>
</protein>
<gene>
    <name evidence="5" type="ORF">JV35_21140</name>
    <name evidence="4" type="ORF">KP22_21455</name>
</gene>
<keyword evidence="1" id="KW-0175">Coiled coil</keyword>
<dbReference type="InterPro" id="IPR002525">
    <property type="entry name" value="Transp_IS110-like_N"/>
</dbReference>
<dbReference type="Proteomes" id="UP000032874">
    <property type="component" value="Unassembled WGS sequence"/>
</dbReference>
<dbReference type="GO" id="GO:0003677">
    <property type="term" value="F:DNA binding"/>
    <property type="evidence" value="ECO:0007669"/>
    <property type="project" value="InterPro"/>
</dbReference>
<dbReference type="GO" id="GO:0004803">
    <property type="term" value="F:transposase activity"/>
    <property type="evidence" value="ECO:0007669"/>
    <property type="project" value="InterPro"/>
</dbReference>
<name>A0A093S5U9_9GAMM</name>
<dbReference type="NCBIfam" id="NF033542">
    <property type="entry name" value="transpos_IS110"/>
    <property type="match status" value="1"/>
</dbReference>
<organism evidence="4 7">
    <name type="scientific">Pectobacterium betavasculorum</name>
    <dbReference type="NCBI Taxonomy" id="55207"/>
    <lineage>
        <taxon>Bacteria</taxon>
        <taxon>Pseudomonadati</taxon>
        <taxon>Pseudomonadota</taxon>
        <taxon>Gammaproteobacteria</taxon>
        <taxon>Enterobacterales</taxon>
        <taxon>Pectobacteriaceae</taxon>
        <taxon>Pectobacterium</taxon>
    </lineage>
</organism>
<reference evidence="6 7" key="1">
    <citation type="submission" date="2014-08" db="EMBL/GenBank/DDBJ databases">
        <title>Genome sequences of NCPPB Pectobacterium isolates.</title>
        <authorList>
            <person name="Glover R.H."/>
            <person name="Sapp M."/>
            <person name="Elphinstone J."/>
        </authorList>
    </citation>
    <scope>NUCLEOTIDE SEQUENCE [LARGE SCALE GENOMIC DNA]</scope>
    <source>
        <strain evidence="5 6">NCPPB 2793</strain>
        <strain evidence="4 7">NCPPB 2795</strain>
    </source>
</reference>
<dbReference type="Pfam" id="PF02371">
    <property type="entry name" value="Transposase_20"/>
    <property type="match status" value="1"/>
</dbReference>
<feature type="domain" description="Transposase IS110-like N-terminal" evidence="2">
    <location>
        <begin position="4"/>
        <end position="152"/>
    </location>
</feature>
<feature type="domain" description="Transposase IS116/IS110/IS902 C-terminal" evidence="3">
    <location>
        <begin position="201"/>
        <end position="286"/>
    </location>
</feature>
<dbReference type="InterPro" id="IPR003346">
    <property type="entry name" value="Transposase_20"/>
</dbReference>
<dbReference type="GO" id="GO:0006313">
    <property type="term" value="P:DNA transposition"/>
    <property type="evidence" value="ECO:0007669"/>
    <property type="project" value="InterPro"/>
</dbReference>
<dbReference type="Proteomes" id="UP000032869">
    <property type="component" value="Unassembled WGS sequence"/>
</dbReference>
<dbReference type="Pfam" id="PF01548">
    <property type="entry name" value="DEDD_Tnp_IS110"/>
    <property type="match status" value="1"/>
</dbReference>
<evidence type="ECO:0000313" key="7">
    <source>
        <dbReference type="Proteomes" id="UP000032874"/>
    </source>
</evidence>
<evidence type="ECO:0000313" key="6">
    <source>
        <dbReference type="Proteomes" id="UP000032869"/>
    </source>
</evidence>
<keyword evidence="6" id="KW-1185">Reference proteome</keyword>
<dbReference type="OrthoDB" id="6424056at2"/>
<dbReference type="PANTHER" id="PTHR33055:SF3">
    <property type="entry name" value="PUTATIVE TRANSPOSASE FOR IS117-RELATED"/>
    <property type="match status" value="1"/>
</dbReference>
<feature type="coiled-coil region" evidence="1">
    <location>
        <begin position="165"/>
        <end position="199"/>
    </location>
</feature>
<evidence type="ECO:0000313" key="4">
    <source>
        <dbReference type="EMBL" id="KFW98167.1"/>
    </source>
</evidence>
<accession>A0A093S5U9</accession>
<proteinExistence type="predicted"/>
<dbReference type="AlphaFoldDB" id="A0A093S5U9"/>
<dbReference type="InterPro" id="IPR047650">
    <property type="entry name" value="Transpos_IS110"/>
</dbReference>
<evidence type="ECO:0000313" key="5">
    <source>
        <dbReference type="EMBL" id="KFX10812.1"/>
    </source>
</evidence>
<dbReference type="EMBL" id="JQHM01000035">
    <property type="protein sequence ID" value="KFW98167.1"/>
    <property type="molecule type" value="Genomic_DNA"/>
</dbReference>
<sequence length="327" mass="36535">MFYVGIDVSKRSVDVCLLAEGTKGKRKTKTLANGKDSAQILIKWLALHQCDLNQTHVIVEATGIYHEYLACGLHQMGILVSVVNPCRSREFAKAMGIFTKTDAVDAYVLASYGCLKQPDAWFPPTEEIRKLRALLQHRDSLLNDKLRIDNRLGTLKSTEAIKEVLDSLLSINQNLKDEIARAERLISNHIAQHNLLKNDLTLLMSIDGIGKQIGWNMLALLRGNDFKSAEQVAAYLGVAPVERRSGTSVHGRTRMSKIGPSSVRAKLYMGALTAIRKNNHVKALYERLLAKGKMKMSALGAAMRKLVHLCYGVLHTQQPYERNYQVK</sequence>